<comment type="catalytic activity">
    <reaction evidence="1">
        <text>Hydrolyzes single-stranded DNA or mismatched double-stranded DNA and polynucleotides, releasing free uracil.</text>
        <dbReference type="EC" id="3.2.2.27"/>
    </reaction>
</comment>
<evidence type="ECO:0000256" key="10">
    <source>
        <dbReference type="ARBA" id="ARBA00023014"/>
    </source>
</evidence>
<dbReference type="PANTHER" id="PTHR33693">
    <property type="entry name" value="TYPE-5 URACIL-DNA GLYCOSYLASE"/>
    <property type="match status" value="1"/>
</dbReference>
<evidence type="ECO:0000256" key="8">
    <source>
        <dbReference type="ARBA" id="ARBA00022801"/>
    </source>
</evidence>
<reference evidence="14 15" key="1">
    <citation type="journal article" date="2021" name="Sci. Rep.">
        <title>The distribution of antibiotic resistance genes in chicken gut microbiota commensals.</title>
        <authorList>
            <person name="Juricova H."/>
            <person name="Matiasovicova J."/>
            <person name="Kubasova T."/>
            <person name="Cejkova D."/>
            <person name="Rychlik I."/>
        </authorList>
    </citation>
    <scope>NUCLEOTIDE SEQUENCE [LARGE SCALE GENOMIC DNA]</scope>
    <source>
        <strain evidence="14 15">An794</strain>
    </source>
</reference>
<evidence type="ECO:0000256" key="5">
    <source>
        <dbReference type="ARBA" id="ARBA00022485"/>
    </source>
</evidence>
<evidence type="ECO:0000256" key="11">
    <source>
        <dbReference type="ARBA" id="ARBA00023204"/>
    </source>
</evidence>
<dbReference type="SUPFAM" id="SSF52141">
    <property type="entry name" value="Uracil-DNA glycosylase-like"/>
    <property type="match status" value="1"/>
</dbReference>
<dbReference type="SMART" id="SM00987">
    <property type="entry name" value="UreE_C"/>
    <property type="match status" value="1"/>
</dbReference>
<dbReference type="InterPro" id="IPR036895">
    <property type="entry name" value="Uracil-DNA_glycosylase-like_sf"/>
</dbReference>
<keyword evidence="11" id="KW-0234">DNA repair</keyword>
<proteinExistence type="inferred from homology"/>
<evidence type="ECO:0000256" key="6">
    <source>
        <dbReference type="ARBA" id="ARBA00022723"/>
    </source>
</evidence>
<evidence type="ECO:0000256" key="7">
    <source>
        <dbReference type="ARBA" id="ARBA00022763"/>
    </source>
</evidence>
<dbReference type="Pfam" id="PF03167">
    <property type="entry name" value="UDG"/>
    <property type="match status" value="1"/>
</dbReference>
<dbReference type="InterPro" id="IPR005273">
    <property type="entry name" value="Ura-DNA_glyco_family4"/>
</dbReference>
<protein>
    <recommendedName>
        <fullName evidence="4">Type-4 uracil-DNA glycosylase</fullName>
        <ecNumber evidence="3">3.2.2.27</ecNumber>
    </recommendedName>
</protein>
<dbReference type="CDD" id="cd10030">
    <property type="entry name" value="UDG-F4_TTUDGA_SPO1dp_like"/>
    <property type="match status" value="1"/>
</dbReference>
<dbReference type="NCBIfam" id="TIGR00758">
    <property type="entry name" value="UDG_fam4"/>
    <property type="match status" value="1"/>
</dbReference>
<feature type="domain" description="Uracil-DNA glycosylase-like" evidence="13">
    <location>
        <begin position="43"/>
        <end position="189"/>
    </location>
</feature>
<evidence type="ECO:0000256" key="2">
    <source>
        <dbReference type="ARBA" id="ARBA00006521"/>
    </source>
</evidence>
<evidence type="ECO:0000256" key="1">
    <source>
        <dbReference type="ARBA" id="ARBA00001400"/>
    </source>
</evidence>
<comment type="similarity">
    <text evidence="2">Belongs to the uracil-DNA glycosylase (UDG) superfamily. Type 4 (UDGa) family.</text>
</comment>
<gene>
    <name evidence="14" type="ORF">H9X80_04190</name>
</gene>
<accession>A0ABS2F192</accession>
<comment type="caution">
    <text evidence="14">The sequence shown here is derived from an EMBL/GenBank/DDBJ whole genome shotgun (WGS) entry which is preliminary data.</text>
</comment>
<evidence type="ECO:0000313" key="14">
    <source>
        <dbReference type="EMBL" id="MBM6774741.1"/>
    </source>
</evidence>
<dbReference type="RefSeq" id="WP_204793087.1">
    <property type="nucleotide sequence ID" value="NZ_JACSNQ010000005.1"/>
</dbReference>
<dbReference type="Proteomes" id="UP000712527">
    <property type="component" value="Unassembled WGS sequence"/>
</dbReference>
<evidence type="ECO:0000259" key="13">
    <source>
        <dbReference type="SMART" id="SM00986"/>
    </source>
</evidence>
<keyword evidence="6" id="KW-0479">Metal-binding</keyword>
<dbReference type="PANTHER" id="PTHR33693:SF1">
    <property type="entry name" value="TYPE-4 URACIL-DNA GLYCOSYLASE"/>
    <property type="match status" value="1"/>
</dbReference>
<dbReference type="SMART" id="SM00986">
    <property type="entry name" value="UDG"/>
    <property type="match status" value="1"/>
</dbReference>
<evidence type="ECO:0000313" key="15">
    <source>
        <dbReference type="Proteomes" id="UP000712527"/>
    </source>
</evidence>
<keyword evidence="15" id="KW-1185">Reference proteome</keyword>
<dbReference type="EMBL" id="JACSNQ010000005">
    <property type="protein sequence ID" value="MBM6774741.1"/>
    <property type="molecule type" value="Genomic_DNA"/>
</dbReference>
<dbReference type="Gene3D" id="3.40.470.10">
    <property type="entry name" value="Uracil-DNA glycosylase-like domain"/>
    <property type="match status" value="1"/>
</dbReference>
<sequence length="235" mass="25082">MSVMHIPGHEHQRPREVTLQEIRDLMGNCQLCPLGATRTNLVFGVGNPRARVMFIGEGPGRNEDLQGEPFVGAAGKKLDSLLSCAGLTREEIYIANVIKCRPPGNRNPRPDEIEACSPFLREQIRSIWPDVIVCLGNFASQFVLRTSAGVTSLRGQLYQTGHFVVCPTFHPAACIYHSDWQPMLEADLRMVGAWLAEHPAEGEAAPSAQAGQAAPGVPGAPGASAAPATPAGGAQ</sequence>
<organism evidence="14 15">
    <name type="scientific">Olsenella profusa</name>
    <dbReference type="NCBI Taxonomy" id="138595"/>
    <lineage>
        <taxon>Bacteria</taxon>
        <taxon>Bacillati</taxon>
        <taxon>Actinomycetota</taxon>
        <taxon>Coriobacteriia</taxon>
        <taxon>Coriobacteriales</taxon>
        <taxon>Atopobiaceae</taxon>
        <taxon>Olsenella</taxon>
    </lineage>
</organism>
<dbReference type="InterPro" id="IPR005122">
    <property type="entry name" value="Uracil-DNA_glycosylase-like"/>
</dbReference>
<evidence type="ECO:0000256" key="4">
    <source>
        <dbReference type="ARBA" id="ARBA00019403"/>
    </source>
</evidence>
<dbReference type="EC" id="3.2.2.27" evidence="3"/>
<keyword evidence="8" id="KW-0378">Hydrolase</keyword>
<evidence type="ECO:0000256" key="9">
    <source>
        <dbReference type="ARBA" id="ARBA00023004"/>
    </source>
</evidence>
<keyword evidence="10" id="KW-0411">Iron-sulfur</keyword>
<keyword evidence="5" id="KW-0004">4Fe-4S</keyword>
<dbReference type="InterPro" id="IPR051536">
    <property type="entry name" value="UDG_Type-4/5"/>
</dbReference>
<feature type="region of interest" description="Disordered" evidence="12">
    <location>
        <begin position="202"/>
        <end position="235"/>
    </location>
</feature>
<keyword evidence="7" id="KW-0227">DNA damage</keyword>
<evidence type="ECO:0000256" key="12">
    <source>
        <dbReference type="SAM" id="MobiDB-lite"/>
    </source>
</evidence>
<name>A0ABS2F192_9ACTN</name>
<evidence type="ECO:0000256" key="3">
    <source>
        <dbReference type="ARBA" id="ARBA00012030"/>
    </source>
</evidence>
<keyword evidence="9" id="KW-0408">Iron</keyword>